<protein>
    <recommendedName>
        <fullName evidence="1">undecaprenyl-diphosphate phosphatase</fullName>
        <ecNumber evidence="1">3.6.1.27</ecNumber>
    </recommendedName>
    <alternativeName>
        <fullName evidence="2">Undecaprenyl pyrophosphate phosphatase</fullName>
    </alternativeName>
</protein>
<feature type="domain" description="Phosphatidic acid phosphatase type 2/haloperoxidase" evidence="5">
    <location>
        <begin position="84"/>
        <end position="198"/>
    </location>
</feature>
<reference evidence="6 7" key="1">
    <citation type="submission" date="2018-06" db="EMBL/GenBank/DDBJ databases">
        <title>Marinomonas sp. YLB-05 draft genome sequence.</title>
        <authorList>
            <person name="Yu L."/>
            <person name="Tang X."/>
        </authorList>
    </citation>
    <scope>NUCLEOTIDE SEQUENCE [LARGE SCALE GENOMIC DNA]</scope>
    <source>
        <strain evidence="6 7">YLB-05</strain>
    </source>
</reference>
<dbReference type="EC" id="3.6.1.27" evidence="1"/>
<name>A0A370U5Q4_9GAMM</name>
<evidence type="ECO:0000256" key="3">
    <source>
        <dbReference type="ARBA" id="ARBA00047594"/>
    </source>
</evidence>
<dbReference type="Pfam" id="PF01569">
    <property type="entry name" value="PAP2"/>
    <property type="match status" value="1"/>
</dbReference>
<sequence>MGSWQRIAMVIMLVLVTLLALNGVSALDRFGLLLLRDDTTYALMGPRWFAITVRDVTALGSNWILIFLITSVCLILTIAQRVRHAVTLAIMAIGGVILSMGAKYIIDRPRPDLVEPLIHVYTPSFPSGHATMSMVCFLGAALVLTSVDGPARVRKAVITLAVVMSMFVGISRVLLGVHWPTDIIAGWLLGALWVDMVYRRSQLFKSRVVSAH</sequence>
<keyword evidence="7" id="KW-1185">Reference proteome</keyword>
<dbReference type="EMBL" id="QKRA01000010">
    <property type="protein sequence ID" value="RDL43106.1"/>
    <property type="molecule type" value="Genomic_DNA"/>
</dbReference>
<dbReference type="GO" id="GO:0050380">
    <property type="term" value="F:undecaprenyl-diphosphatase activity"/>
    <property type="evidence" value="ECO:0007669"/>
    <property type="project" value="UniProtKB-EC"/>
</dbReference>
<keyword evidence="4" id="KW-0472">Membrane</keyword>
<accession>A0A370U5Q4</accession>
<feature type="transmembrane region" description="Helical" evidence="4">
    <location>
        <begin position="86"/>
        <end position="106"/>
    </location>
</feature>
<feature type="transmembrane region" description="Helical" evidence="4">
    <location>
        <begin position="156"/>
        <end position="175"/>
    </location>
</feature>
<comment type="catalytic activity">
    <reaction evidence="3">
        <text>di-trans,octa-cis-undecaprenyl diphosphate + H2O = di-trans,octa-cis-undecaprenyl phosphate + phosphate + H(+)</text>
        <dbReference type="Rhea" id="RHEA:28094"/>
        <dbReference type="ChEBI" id="CHEBI:15377"/>
        <dbReference type="ChEBI" id="CHEBI:15378"/>
        <dbReference type="ChEBI" id="CHEBI:43474"/>
        <dbReference type="ChEBI" id="CHEBI:58405"/>
        <dbReference type="ChEBI" id="CHEBI:60392"/>
        <dbReference type="EC" id="3.6.1.27"/>
    </reaction>
</comment>
<keyword evidence="4" id="KW-0812">Transmembrane</keyword>
<evidence type="ECO:0000259" key="5">
    <source>
        <dbReference type="SMART" id="SM00014"/>
    </source>
</evidence>
<dbReference type="Proteomes" id="UP000254326">
    <property type="component" value="Unassembled WGS sequence"/>
</dbReference>
<feature type="transmembrane region" description="Helical" evidence="4">
    <location>
        <begin position="126"/>
        <end position="144"/>
    </location>
</feature>
<dbReference type="Gene3D" id="1.20.144.10">
    <property type="entry name" value="Phosphatidic acid phosphatase type 2/haloperoxidase"/>
    <property type="match status" value="2"/>
</dbReference>
<gene>
    <name evidence="6" type="ORF">DN730_16550</name>
</gene>
<dbReference type="CDD" id="cd03392">
    <property type="entry name" value="PAP2_like_2"/>
    <property type="match status" value="1"/>
</dbReference>
<dbReference type="SMART" id="SM00014">
    <property type="entry name" value="acidPPc"/>
    <property type="match status" value="1"/>
</dbReference>
<dbReference type="InterPro" id="IPR000326">
    <property type="entry name" value="PAP2/HPO"/>
</dbReference>
<organism evidence="6 7">
    <name type="scientific">Marinomonas piezotolerans</name>
    <dbReference type="NCBI Taxonomy" id="2213058"/>
    <lineage>
        <taxon>Bacteria</taxon>
        <taxon>Pseudomonadati</taxon>
        <taxon>Pseudomonadota</taxon>
        <taxon>Gammaproteobacteria</taxon>
        <taxon>Oceanospirillales</taxon>
        <taxon>Oceanospirillaceae</taxon>
        <taxon>Marinomonas</taxon>
    </lineage>
</organism>
<evidence type="ECO:0000256" key="2">
    <source>
        <dbReference type="ARBA" id="ARBA00032707"/>
    </source>
</evidence>
<keyword evidence="4" id="KW-1133">Transmembrane helix</keyword>
<evidence type="ECO:0000256" key="4">
    <source>
        <dbReference type="SAM" id="Phobius"/>
    </source>
</evidence>
<proteinExistence type="predicted"/>
<evidence type="ECO:0000256" key="1">
    <source>
        <dbReference type="ARBA" id="ARBA00012374"/>
    </source>
</evidence>
<dbReference type="RefSeq" id="WP_115469257.1">
    <property type="nucleotide sequence ID" value="NZ_QKRA01000010.1"/>
</dbReference>
<dbReference type="SUPFAM" id="SSF48317">
    <property type="entry name" value="Acid phosphatase/Vanadium-dependent haloperoxidase"/>
    <property type="match status" value="1"/>
</dbReference>
<dbReference type="PANTHER" id="PTHR14969:SF13">
    <property type="entry name" value="AT30094P"/>
    <property type="match status" value="1"/>
</dbReference>
<evidence type="ECO:0000313" key="6">
    <source>
        <dbReference type="EMBL" id="RDL43106.1"/>
    </source>
</evidence>
<feature type="transmembrane region" description="Helical" evidence="4">
    <location>
        <begin position="62"/>
        <end position="79"/>
    </location>
</feature>
<dbReference type="AlphaFoldDB" id="A0A370U5Q4"/>
<evidence type="ECO:0000313" key="7">
    <source>
        <dbReference type="Proteomes" id="UP000254326"/>
    </source>
</evidence>
<dbReference type="InterPro" id="IPR036938">
    <property type="entry name" value="PAP2/HPO_sf"/>
</dbReference>
<dbReference type="PANTHER" id="PTHR14969">
    <property type="entry name" value="SPHINGOSINE-1-PHOSPHATE PHOSPHOHYDROLASE"/>
    <property type="match status" value="1"/>
</dbReference>
<dbReference type="OrthoDB" id="9780918at2"/>
<comment type="caution">
    <text evidence="6">The sequence shown here is derived from an EMBL/GenBank/DDBJ whole genome shotgun (WGS) entry which is preliminary data.</text>
</comment>